<dbReference type="EMBL" id="AP023326">
    <property type="protein sequence ID" value="BCI67263.1"/>
    <property type="molecule type" value="Genomic_DNA"/>
</dbReference>
<feature type="domain" description="DUF2147" evidence="1">
    <location>
        <begin position="64"/>
        <end position="171"/>
    </location>
</feature>
<dbReference type="PANTHER" id="PTHR36919">
    <property type="entry name" value="BLR1215 PROTEIN"/>
    <property type="match status" value="1"/>
</dbReference>
<proteinExistence type="predicted"/>
<name>A0A6S6PIW4_ACEAC</name>
<dbReference type="PANTHER" id="PTHR36919:SF2">
    <property type="entry name" value="BLL6627 PROTEIN"/>
    <property type="match status" value="1"/>
</dbReference>
<reference evidence="2 3" key="1">
    <citation type="submission" date="2020-07" db="EMBL/GenBank/DDBJ databases">
        <title>Complete Genome Sequence of an acetic acid bacterium, Acetobacter aceti JCM20276.</title>
        <authorList>
            <person name="Hirose Y."/>
            <person name="Mihara H."/>
        </authorList>
    </citation>
    <scope>NUCLEOTIDE SEQUENCE [LARGE SCALE GENOMIC DNA]</scope>
    <source>
        <strain evidence="2 3">JCM20276</strain>
    </source>
</reference>
<dbReference type="RefSeq" id="WP_010665768.1">
    <property type="nucleotide sequence ID" value="NZ_AP023326.1"/>
</dbReference>
<dbReference type="Pfam" id="PF09917">
    <property type="entry name" value="DUF2147"/>
    <property type="match status" value="1"/>
</dbReference>
<evidence type="ECO:0000313" key="3">
    <source>
        <dbReference type="Proteomes" id="UP000515220"/>
    </source>
</evidence>
<dbReference type="Gene3D" id="2.40.128.520">
    <property type="match status" value="1"/>
</dbReference>
<gene>
    <name evidence="2" type="ORF">AAJCM20276_18870</name>
</gene>
<evidence type="ECO:0000259" key="1">
    <source>
        <dbReference type="Pfam" id="PF09917"/>
    </source>
</evidence>
<dbReference type="InterPro" id="IPR019223">
    <property type="entry name" value="DUF2147"/>
</dbReference>
<evidence type="ECO:0000313" key="2">
    <source>
        <dbReference type="EMBL" id="BCI67263.1"/>
    </source>
</evidence>
<organism evidence="2 3">
    <name type="scientific">Acetobacter aceti</name>
    <dbReference type="NCBI Taxonomy" id="435"/>
    <lineage>
        <taxon>Bacteria</taxon>
        <taxon>Pseudomonadati</taxon>
        <taxon>Pseudomonadota</taxon>
        <taxon>Alphaproteobacteria</taxon>
        <taxon>Acetobacterales</taxon>
        <taxon>Acetobacteraceae</taxon>
        <taxon>Acetobacter</taxon>
        <taxon>Acetobacter subgen. Acetobacter</taxon>
    </lineage>
</organism>
<protein>
    <recommendedName>
        <fullName evidence="1">DUF2147 domain-containing protein</fullName>
    </recommendedName>
</protein>
<dbReference type="Proteomes" id="UP000515220">
    <property type="component" value="Chromosome"/>
</dbReference>
<accession>A0A6S6PIW4</accession>
<sequence>MKYVTADLPPETPGRSLSAITVGKAAVRLILAAFVGFAAPAVTASVHAAEPSSAAIPQDASIMGMWLSEKHDGIFRIAPCGDSVCGTLIGLSYGPKEPMPRAKDGRAECNLVMLTGFRPMEDDPGRWEGKILDPDAGNLYHAQIWSPKPDILKLRGYILVPVFGETQTWSRYHGTIGPECRMPANP</sequence>
<dbReference type="AlphaFoldDB" id="A0A6S6PIW4"/>